<protein>
    <recommendedName>
        <fullName evidence="1">DUF397 domain-containing protein</fullName>
    </recommendedName>
</protein>
<reference evidence="2 3" key="1">
    <citation type="submission" date="2020-08" db="EMBL/GenBank/DDBJ databases">
        <title>Sequencing the genomes of 1000 actinobacteria strains.</title>
        <authorList>
            <person name="Klenk H.-P."/>
        </authorList>
    </citation>
    <scope>NUCLEOTIDE SEQUENCE [LARGE SCALE GENOMIC DNA]</scope>
    <source>
        <strain evidence="2 3">DSM 45267</strain>
    </source>
</reference>
<sequence>MASAPSSHCSVSDSSHGIEPGALAWRKSSYSGGGNDCVEVAFTPGGTAVRDSKNPAGGMLRMTASEWDVLLTAARSGVLDRP</sequence>
<dbReference type="Proteomes" id="UP000564573">
    <property type="component" value="Unassembled WGS sequence"/>
</dbReference>
<dbReference type="InterPro" id="IPR007278">
    <property type="entry name" value="DUF397"/>
</dbReference>
<dbReference type="AlphaFoldDB" id="A0A839XVD8"/>
<evidence type="ECO:0000313" key="2">
    <source>
        <dbReference type="EMBL" id="MBB3665018.1"/>
    </source>
</evidence>
<proteinExistence type="predicted"/>
<comment type="caution">
    <text evidence="2">The sequence shown here is derived from an EMBL/GenBank/DDBJ whole genome shotgun (WGS) entry which is preliminary data.</text>
</comment>
<dbReference type="Pfam" id="PF04149">
    <property type="entry name" value="DUF397"/>
    <property type="match status" value="1"/>
</dbReference>
<gene>
    <name evidence="2" type="ORF">FB384_003969</name>
</gene>
<accession>A0A839XVD8</accession>
<evidence type="ECO:0000259" key="1">
    <source>
        <dbReference type="Pfam" id="PF04149"/>
    </source>
</evidence>
<name>A0A839XVD8_9PSEU</name>
<keyword evidence="3" id="KW-1185">Reference proteome</keyword>
<dbReference type="RefSeq" id="WP_183786145.1">
    <property type="nucleotide sequence ID" value="NZ_JACIBS010000002.1"/>
</dbReference>
<dbReference type="EMBL" id="JACIBS010000002">
    <property type="protein sequence ID" value="MBB3665018.1"/>
    <property type="molecule type" value="Genomic_DNA"/>
</dbReference>
<evidence type="ECO:0000313" key="3">
    <source>
        <dbReference type="Proteomes" id="UP000564573"/>
    </source>
</evidence>
<organism evidence="2 3">
    <name type="scientific">Prauserella sediminis</name>
    <dbReference type="NCBI Taxonomy" id="577680"/>
    <lineage>
        <taxon>Bacteria</taxon>
        <taxon>Bacillati</taxon>
        <taxon>Actinomycetota</taxon>
        <taxon>Actinomycetes</taxon>
        <taxon>Pseudonocardiales</taxon>
        <taxon>Pseudonocardiaceae</taxon>
        <taxon>Prauserella</taxon>
        <taxon>Prauserella salsuginis group</taxon>
    </lineage>
</organism>
<feature type="domain" description="DUF397" evidence="1">
    <location>
        <begin position="23"/>
        <end position="75"/>
    </location>
</feature>